<evidence type="ECO:0000256" key="1">
    <source>
        <dbReference type="SAM" id="MobiDB-lite"/>
    </source>
</evidence>
<proteinExistence type="predicted"/>
<accession>A0A0M8N3W4</accession>
<comment type="caution">
    <text evidence="2">The sequence shown here is derived from an EMBL/GenBank/DDBJ whole genome shotgun (WGS) entry which is preliminary data.</text>
</comment>
<feature type="region of interest" description="Disordered" evidence="1">
    <location>
        <begin position="1"/>
        <end position="82"/>
    </location>
</feature>
<sequence>MEAAAEEDDRTKRRAHIRAEGSIPLIRSKERPAERFFRREVDKQPPVVPSNLGDQEAAQQVADDGSKDWAPKSRKSGSSHSCEWRSKFVNLTTDLKQLKTELNALDDQGGAPTRDAPGKRREPTSRMFPDSGIEGLTVIVHRRYKEDLVLNTRDFLEGQASEKRR</sequence>
<dbReference type="AlphaFoldDB" id="A0A0M8N3W4"/>
<reference evidence="2 3" key="1">
    <citation type="submission" date="2015-07" db="EMBL/GenBank/DDBJ databases">
        <title>The genome of the fungus Escovopsis weberi, a specialized disease agent of ant agriculture.</title>
        <authorList>
            <person name="de Man T.J."/>
            <person name="Stajich J.E."/>
            <person name="Kubicek C.P."/>
            <person name="Chenthamara K."/>
            <person name="Atanasova L."/>
            <person name="Druzhinina I.S."/>
            <person name="Birnbaum S."/>
            <person name="Barribeau S.M."/>
            <person name="Teiling C."/>
            <person name="Suen G."/>
            <person name="Currie C."/>
            <person name="Gerardo N.M."/>
        </authorList>
    </citation>
    <scope>NUCLEOTIDE SEQUENCE [LARGE SCALE GENOMIC DNA]</scope>
</reference>
<feature type="compositionally biased region" description="Basic and acidic residues" evidence="1">
    <location>
        <begin position="27"/>
        <end position="43"/>
    </location>
</feature>
<keyword evidence="3" id="KW-1185">Reference proteome</keyword>
<dbReference type="Proteomes" id="UP000053831">
    <property type="component" value="Unassembled WGS sequence"/>
</dbReference>
<gene>
    <name evidence="2" type="ORF">ESCO_000169</name>
</gene>
<dbReference type="EMBL" id="LGSR01000020">
    <property type="protein sequence ID" value="KOS19301.1"/>
    <property type="molecule type" value="Genomic_DNA"/>
</dbReference>
<evidence type="ECO:0000313" key="2">
    <source>
        <dbReference type="EMBL" id="KOS19301.1"/>
    </source>
</evidence>
<name>A0A0M8N3W4_ESCWE</name>
<dbReference type="STRING" id="150374.A0A0M8N3W4"/>
<evidence type="ECO:0000313" key="3">
    <source>
        <dbReference type="Proteomes" id="UP000053831"/>
    </source>
</evidence>
<feature type="region of interest" description="Disordered" evidence="1">
    <location>
        <begin position="102"/>
        <end position="130"/>
    </location>
</feature>
<dbReference type="OrthoDB" id="5209965at2759"/>
<organism evidence="2 3">
    <name type="scientific">Escovopsis weberi</name>
    <dbReference type="NCBI Taxonomy" id="150374"/>
    <lineage>
        <taxon>Eukaryota</taxon>
        <taxon>Fungi</taxon>
        <taxon>Dikarya</taxon>
        <taxon>Ascomycota</taxon>
        <taxon>Pezizomycotina</taxon>
        <taxon>Sordariomycetes</taxon>
        <taxon>Hypocreomycetidae</taxon>
        <taxon>Hypocreales</taxon>
        <taxon>Hypocreaceae</taxon>
        <taxon>Escovopsis</taxon>
    </lineage>
</organism>
<protein>
    <submittedName>
        <fullName evidence="2">Uncharacterized protein</fullName>
    </submittedName>
</protein>